<evidence type="ECO:0000256" key="1">
    <source>
        <dbReference type="ARBA" id="ARBA00022723"/>
    </source>
</evidence>
<dbReference type="Proteomes" id="UP001175211">
    <property type="component" value="Unassembled WGS sequence"/>
</dbReference>
<dbReference type="GeneID" id="85360422"/>
<dbReference type="PANTHER" id="PTHR10131">
    <property type="entry name" value="TNF RECEPTOR ASSOCIATED FACTOR"/>
    <property type="match status" value="1"/>
</dbReference>
<evidence type="ECO:0000256" key="2">
    <source>
        <dbReference type="ARBA" id="ARBA00022771"/>
    </source>
</evidence>
<dbReference type="GO" id="GO:0008270">
    <property type="term" value="F:zinc ion binding"/>
    <property type="evidence" value="ECO:0007669"/>
    <property type="project" value="UniProtKB-KW"/>
</dbReference>
<keyword evidence="2 4" id="KW-0863">Zinc-finger</keyword>
<accession>A0AA39TUF6</accession>
<protein>
    <recommendedName>
        <fullName evidence="5">RING-type domain-containing protein</fullName>
    </recommendedName>
</protein>
<evidence type="ECO:0000256" key="4">
    <source>
        <dbReference type="PROSITE-ProRule" id="PRU00175"/>
    </source>
</evidence>
<dbReference type="SUPFAM" id="SSF57850">
    <property type="entry name" value="RING/U-box"/>
    <property type="match status" value="2"/>
</dbReference>
<sequence length="461" mass="53481">MPSSPPPNPVGTPEDEGFSDEMEPVRVAIRALVQANHDLVHRLHQLETSQNDLWDHAKRAEAVNQQLDSFLQDELQCPCCNRIMWIPYQMQCGHSACFHCCTSWYQHQHTTFERDHPGYNPRAPVSPSFLFDPLATSRHVELWEFAALVFLLLHPPTTRPQYTCPCCPRELTIPPIENRPLRNIVYAWAQHRGLRTPPPVLRSDWGIPLNHLTLVPGWSSLSSRLCQALNREKETVHRYQEDADFLWGELHRASEHIASLEWRLTMQIAYTRALTRRRRNAACHAGRTEEELRHIEEQRTCDEGMFDAQWEENRALRFRLARLELREVLSGTAEDNNRQGQTWEESLTCEFCYGTLCCTLALRECGHSFCVPCLWVWFKRELSSHPDILRQPTCPECHVKVLYHPTIDYRLQNVASQLSRVFPQSDCEGGLAHKLGYRGSTSWDDFDAQLRKLVEDGVELR</sequence>
<proteinExistence type="predicted"/>
<dbReference type="InterPro" id="IPR001841">
    <property type="entry name" value="Znf_RING"/>
</dbReference>
<dbReference type="AlphaFoldDB" id="A0AA39TUF6"/>
<name>A0AA39TUF6_ARMTA</name>
<keyword evidence="1" id="KW-0479">Metal-binding</keyword>
<keyword evidence="7" id="KW-1185">Reference proteome</keyword>
<dbReference type="RefSeq" id="XP_060335154.1">
    <property type="nucleotide sequence ID" value="XM_060476874.1"/>
</dbReference>
<dbReference type="InterPro" id="IPR017907">
    <property type="entry name" value="Znf_RING_CS"/>
</dbReference>
<dbReference type="SMART" id="SM00184">
    <property type="entry name" value="RING"/>
    <property type="match status" value="2"/>
</dbReference>
<comment type="caution">
    <text evidence="6">The sequence shown here is derived from an EMBL/GenBank/DDBJ whole genome shotgun (WGS) entry which is preliminary data.</text>
</comment>
<dbReference type="InterPro" id="IPR013083">
    <property type="entry name" value="Znf_RING/FYVE/PHD"/>
</dbReference>
<gene>
    <name evidence="6" type="ORF">EV420DRAFT_1638754</name>
</gene>
<organism evidence="6 7">
    <name type="scientific">Armillaria tabescens</name>
    <name type="common">Ringless honey mushroom</name>
    <name type="synonym">Agaricus tabescens</name>
    <dbReference type="NCBI Taxonomy" id="1929756"/>
    <lineage>
        <taxon>Eukaryota</taxon>
        <taxon>Fungi</taxon>
        <taxon>Dikarya</taxon>
        <taxon>Basidiomycota</taxon>
        <taxon>Agaricomycotina</taxon>
        <taxon>Agaricomycetes</taxon>
        <taxon>Agaricomycetidae</taxon>
        <taxon>Agaricales</taxon>
        <taxon>Marasmiineae</taxon>
        <taxon>Physalacriaceae</taxon>
        <taxon>Desarmillaria</taxon>
    </lineage>
</organism>
<evidence type="ECO:0000313" key="7">
    <source>
        <dbReference type="Proteomes" id="UP001175211"/>
    </source>
</evidence>
<evidence type="ECO:0000256" key="3">
    <source>
        <dbReference type="ARBA" id="ARBA00022833"/>
    </source>
</evidence>
<reference evidence="6" key="1">
    <citation type="submission" date="2023-06" db="EMBL/GenBank/DDBJ databases">
        <authorList>
            <consortium name="Lawrence Berkeley National Laboratory"/>
            <person name="Ahrendt S."/>
            <person name="Sahu N."/>
            <person name="Indic B."/>
            <person name="Wong-Bajracharya J."/>
            <person name="Merenyi Z."/>
            <person name="Ke H.-M."/>
            <person name="Monk M."/>
            <person name="Kocsube S."/>
            <person name="Drula E."/>
            <person name="Lipzen A."/>
            <person name="Balint B."/>
            <person name="Henrissat B."/>
            <person name="Andreopoulos B."/>
            <person name="Martin F.M."/>
            <person name="Harder C.B."/>
            <person name="Rigling D."/>
            <person name="Ford K.L."/>
            <person name="Foster G.D."/>
            <person name="Pangilinan J."/>
            <person name="Papanicolaou A."/>
            <person name="Barry K."/>
            <person name="LaButti K."/>
            <person name="Viragh M."/>
            <person name="Koriabine M."/>
            <person name="Yan M."/>
            <person name="Riley R."/>
            <person name="Champramary S."/>
            <person name="Plett K.L."/>
            <person name="Tsai I.J."/>
            <person name="Slot J."/>
            <person name="Sipos G."/>
            <person name="Plett J."/>
            <person name="Nagy L.G."/>
            <person name="Grigoriev I.V."/>
        </authorList>
    </citation>
    <scope>NUCLEOTIDE SEQUENCE</scope>
    <source>
        <strain evidence="6">CCBAS 213</strain>
    </source>
</reference>
<feature type="domain" description="RING-type" evidence="5">
    <location>
        <begin position="349"/>
        <end position="398"/>
    </location>
</feature>
<dbReference type="PROSITE" id="PS00518">
    <property type="entry name" value="ZF_RING_1"/>
    <property type="match status" value="1"/>
</dbReference>
<dbReference type="EMBL" id="JAUEPS010000007">
    <property type="protein sequence ID" value="KAK0463844.1"/>
    <property type="molecule type" value="Genomic_DNA"/>
</dbReference>
<evidence type="ECO:0000259" key="5">
    <source>
        <dbReference type="PROSITE" id="PS50089"/>
    </source>
</evidence>
<dbReference type="Gene3D" id="3.30.40.10">
    <property type="entry name" value="Zinc/RING finger domain, C3HC4 (zinc finger)"/>
    <property type="match status" value="2"/>
</dbReference>
<keyword evidence="3" id="KW-0862">Zinc</keyword>
<dbReference type="PROSITE" id="PS50089">
    <property type="entry name" value="ZF_RING_2"/>
    <property type="match status" value="1"/>
</dbReference>
<dbReference type="PANTHER" id="PTHR10131:SF94">
    <property type="entry name" value="TNF RECEPTOR-ASSOCIATED FACTOR 4"/>
    <property type="match status" value="1"/>
</dbReference>
<evidence type="ECO:0000313" key="6">
    <source>
        <dbReference type="EMBL" id="KAK0463844.1"/>
    </source>
</evidence>